<dbReference type="PANTHER" id="PTHR43649:SF12">
    <property type="entry name" value="DIACETYLCHITOBIOSE BINDING PROTEIN DASA"/>
    <property type="match status" value="1"/>
</dbReference>
<name>A0A840PV28_9ACTN</name>
<dbReference type="InterPro" id="IPR006311">
    <property type="entry name" value="TAT_signal"/>
</dbReference>
<comment type="caution">
    <text evidence="1">The sequence shown here is derived from an EMBL/GenBank/DDBJ whole genome shotgun (WGS) entry which is preliminary data.</text>
</comment>
<dbReference type="SUPFAM" id="SSF53850">
    <property type="entry name" value="Periplasmic binding protein-like II"/>
    <property type="match status" value="1"/>
</dbReference>
<dbReference type="Pfam" id="PF01547">
    <property type="entry name" value="SBP_bac_1"/>
    <property type="match status" value="1"/>
</dbReference>
<dbReference type="Proteomes" id="UP000578449">
    <property type="component" value="Unassembled WGS sequence"/>
</dbReference>
<dbReference type="Gene3D" id="3.40.190.10">
    <property type="entry name" value="Periplasmic binding protein-like II"/>
    <property type="match status" value="2"/>
</dbReference>
<dbReference type="PANTHER" id="PTHR43649">
    <property type="entry name" value="ARABINOSE-BINDING PROTEIN-RELATED"/>
    <property type="match status" value="1"/>
</dbReference>
<protein>
    <submittedName>
        <fullName evidence="1">Raffinose/stachyose/melibiose transport system substrate-binding protein</fullName>
    </submittedName>
</protein>
<evidence type="ECO:0000313" key="1">
    <source>
        <dbReference type="EMBL" id="MBB5139745.1"/>
    </source>
</evidence>
<dbReference type="AlphaFoldDB" id="A0A840PV28"/>
<gene>
    <name evidence="1" type="ORF">HNP84_009509</name>
</gene>
<organism evidence="1 2">
    <name type="scientific">Thermocatellispora tengchongensis</name>
    <dbReference type="NCBI Taxonomy" id="1073253"/>
    <lineage>
        <taxon>Bacteria</taxon>
        <taxon>Bacillati</taxon>
        <taxon>Actinomycetota</taxon>
        <taxon>Actinomycetes</taxon>
        <taxon>Streptosporangiales</taxon>
        <taxon>Streptosporangiaceae</taxon>
        <taxon>Thermocatellispora</taxon>
    </lineage>
</organism>
<accession>A0A840PV28</accession>
<dbReference type="EMBL" id="JACHGN010000032">
    <property type="protein sequence ID" value="MBB5139745.1"/>
    <property type="molecule type" value="Genomic_DNA"/>
</dbReference>
<reference evidence="1 2" key="1">
    <citation type="submission" date="2020-08" db="EMBL/GenBank/DDBJ databases">
        <title>Genomic Encyclopedia of Type Strains, Phase IV (KMG-IV): sequencing the most valuable type-strain genomes for metagenomic binning, comparative biology and taxonomic classification.</title>
        <authorList>
            <person name="Goeker M."/>
        </authorList>
    </citation>
    <scope>NUCLEOTIDE SEQUENCE [LARGE SCALE GENOMIC DNA]</scope>
    <source>
        <strain evidence="1 2">DSM 45615</strain>
    </source>
</reference>
<keyword evidence="2" id="KW-1185">Reference proteome</keyword>
<sequence>MSRESDWLREARISRAQFFRMMGGLAVAAAAPAALSACSTQQNTGATAGAGGDAATALKFIGVADQKAPMDELVAAYRKVKPGVTITTSFAPTDQVQTSVRTQLGAGNAPDLHVVYPGNGSAMSMTQIAQAGLLADLSAQAWTTTIPSGFKPAFQLDGKTYMFSAGSSVIGAIYNKKVFEEAGVGELPTTWSEFLAACEKIKKSGKPPIALGAQTPWVTQLITYALVPSTVYAKDPAFDDKQLAGQATFAGSGWRQAMEMYLELHKRGYFNDNPNGTTFEQQTSMVATGKAGMAIQVSAVLPDFRKAAAGDAADLSMFPVPGADDAAQVWIPAGVVVGLGASAKSGNLAEATAFIDFLGRQESINAWAKAIAAIPLTQDSGSTIDPAVESFLPFTKDRAVPFMDQRWPNAEVQPTHFAVIQELLAGKSTIDEALKKMDEAYQK</sequence>
<evidence type="ECO:0000313" key="2">
    <source>
        <dbReference type="Proteomes" id="UP000578449"/>
    </source>
</evidence>
<dbReference type="PROSITE" id="PS51318">
    <property type="entry name" value="TAT"/>
    <property type="match status" value="1"/>
</dbReference>
<dbReference type="InterPro" id="IPR006059">
    <property type="entry name" value="SBP"/>
</dbReference>
<dbReference type="InterPro" id="IPR050490">
    <property type="entry name" value="Bact_solute-bd_prot1"/>
</dbReference>
<dbReference type="RefSeq" id="WP_221337622.1">
    <property type="nucleotide sequence ID" value="NZ_BAABIX010000034.1"/>
</dbReference>
<proteinExistence type="predicted"/>